<protein>
    <submittedName>
        <fullName evidence="6">Transcriptional regulator, TetR family</fullName>
    </submittedName>
</protein>
<feature type="DNA-binding region" description="H-T-H motif" evidence="4">
    <location>
        <begin position="40"/>
        <end position="59"/>
    </location>
</feature>
<dbReference type="GO" id="GO:0000976">
    <property type="term" value="F:transcription cis-regulatory region binding"/>
    <property type="evidence" value="ECO:0007669"/>
    <property type="project" value="TreeGrafter"/>
</dbReference>
<dbReference type="InterPro" id="IPR009057">
    <property type="entry name" value="Homeodomain-like_sf"/>
</dbReference>
<keyword evidence="3" id="KW-0804">Transcription</keyword>
<organism evidence="6 7">
    <name type="scientific">Rhodococcus erythropolis</name>
    <name type="common">Arthrobacter picolinophilus</name>
    <dbReference type="NCBI Taxonomy" id="1833"/>
    <lineage>
        <taxon>Bacteria</taxon>
        <taxon>Bacillati</taxon>
        <taxon>Actinomycetota</taxon>
        <taxon>Actinomycetes</taxon>
        <taxon>Mycobacteriales</taxon>
        <taxon>Nocardiaceae</taxon>
        <taxon>Rhodococcus</taxon>
        <taxon>Rhodococcus erythropolis group</taxon>
    </lineage>
</organism>
<evidence type="ECO:0000313" key="6">
    <source>
        <dbReference type="EMBL" id="QIP40343.1"/>
    </source>
</evidence>
<dbReference type="AlphaFoldDB" id="A0A6G9CTH4"/>
<dbReference type="EMBL" id="CP050124">
    <property type="protein sequence ID" value="QIP40343.1"/>
    <property type="molecule type" value="Genomic_DNA"/>
</dbReference>
<dbReference type="SUPFAM" id="SSF46689">
    <property type="entry name" value="Homeodomain-like"/>
    <property type="match status" value="1"/>
</dbReference>
<dbReference type="PANTHER" id="PTHR30055">
    <property type="entry name" value="HTH-TYPE TRANSCRIPTIONAL REGULATOR RUTR"/>
    <property type="match status" value="1"/>
</dbReference>
<dbReference type="PROSITE" id="PS50977">
    <property type="entry name" value="HTH_TETR_2"/>
    <property type="match status" value="1"/>
</dbReference>
<evidence type="ECO:0000313" key="7">
    <source>
        <dbReference type="Proteomes" id="UP000502345"/>
    </source>
</evidence>
<dbReference type="Proteomes" id="UP000502345">
    <property type="component" value="Chromosome"/>
</dbReference>
<feature type="domain" description="HTH tetR-type" evidence="5">
    <location>
        <begin position="17"/>
        <end position="77"/>
    </location>
</feature>
<dbReference type="GO" id="GO:0003700">
    <property type="term" value="F:DNA-binding transcription factor activity"/>
    <property type="evidence" value="ECO:0007669"/>
    <property type="project" value="TreeGrafter"/>
</dbReference>
<dbReference type="InterPro" id="IPR001647">
    <property type="entry name" value="HTH_TetR"/>
</dbReference>
<proteinExistence type="predicted"/>
<dbReference type="PANTHER" id="PTHR30055:SF238">
    <property type="entry name" value="MYCOFACTOCIN BIOSYNTHESIS TRANSCRIPTIONAL REGULATOR MFTR-RELATED"/>
    <property type="match status" value="1"/>
</dbReference>
<evidence type="ECO:0000256" key="1">
    <source>
        <dbReference type="ARBA" id="ARBA00023015"/>
    </source>
</evidence>
<accession>A0A6G9CTH4</accession>
<keyword evidence="1" id="KW-0805">Transcription regulation</keyword>
<dbReference type="PROSITE" id="PS01081">
    <property type="entry name" value="HTH_TETR_1"/>
    <property type="match status" value="1"/>
</dbReference>
<sequence length="213" mass="24192">MDEMGTETLGLRERKRIATRQLIEHTAVELVLDLGYDEVTVEKICEACNLSTRTFFNYFPTKDAAIGGLMLVVPSETTMLTLIGEHPDDPLRGALAVFEAAMQIVDERPDLLAHRRELFERHPTLLQQHLATFHDLEDTLTRILTRELSNRTEYRRLHSDTAAADEATATVITAGAAMRYVFRKWQNSERASPRTDLLDPALLLMARILRSET</sequence>
<dbReference type="Gene3D" id="1.10.357.10">
    <property type="entry name" value="Tetracycline Repressor, domain 2"/>
    <property type="match status" value="1"/>
</dbReference>
<evidence type="ECO:0000256" key="4">
    <source>
        <dbReference type="PROSITE-ProRule" id="PRU00335"/>
    </source>
</evidence>
<evidence type="ECO:0000256" key="2">
    <source>
        <dbReference type="ARBA" id="ARBA00023125"/>
    </source>
</evidence>
<evidence type="ECO:0000256" key="3">
    <source>
        <dbReference type="ARBA" id="ARBA00023163"/>
    </source>
</evidence>
<keyword evidence="2 4" id="KW-0238">DNA-binding</keyword>
<dbReference type="Pfam" id="PF00440">
    <property type="entry name" value="TetR_N"/>
    <property type="match status" value="1"/>
</dbReference>
<gene>
    <name evidence="6" type="ORF">G9444_3099</name>
</gene>
<name>A0A6G9CTH4_RHOER</name>
<reference evidence="6 7" key="1">
    <citation type="submission" date="2020-03" db="EMBL/GenBank/DDBJ databases">
        <title>Screen low temperature-resistant strains for efficient degradation of petroleum hydrocarbons under the low temperature.</title>
        <authorList>
            <person name="Wang Y."/>
            <person name="Chen J."/>
        </authorList>
    </citation>
    <scope>NUCLEOTIDE SEQUENCE [LARGE SCALE GENOMIC DNA]</scope>
    <source>
        <strain evidence="6 7">KB1</strain>
    </source>
</reference>
<evidence type="ECO:0000259" key="5">
    <source>
        <dbReference type="PROSITE" id="PS50977"/>
    </source>
</evidence>
<dbReference type="InterPro" id="IPR050109">
    <property type="entry name" value="HTH-type_TetR-like_transc_reg"/>
</dbReference>
<dbReference type="InterPro" id="IPR023772">
    <property type="entry name" value="DNA-bd_HTH_TetR-type_CS"/>
</dbReference>